<name>A0A0B7MIX9_9FIRM</name>
<evidence type="ECO:0000313" key="1">
    <source>
        <dbReference type="EMBL" id="CEO87597.1"/>
    </source>
</evidence>
<dbReference type="Proteomes" id="UP000046155">
    <property type="component" value="Unassembled WGS sequence"/>
</dbReference>
<proteinExistence type="predicted"/>
<dbReference type="AlphaFoldDB" id="A0A0B7MIX9"/>
<keyword evidence="2" id="KW-1185">Reference proteome</keyword>
<gene>
    <name evidence="1" type="ORF">SSCH_1150004</name>
</gene>
<protein>
    <submittedName>
        <fullName evidence="1">Uncharacterized protein</fullName>
    </submittedName>
</protein>
<evidence type="ECO:0000313" key="2">
    <source>
        <dbReference type="Proteomes" id="UP000046155"/>
    </source>
</evidence>
<dbReference type="EMBL" id="CDRZ01000019">
    <property type="protein sequence ID" value="CEO87597.1"/>
    <property type="molecule type" value="Genomic_DNA"/>
</dbReference>
<accession>A0A0B7MIX9</accession>
<organism evidence="1 2">
    <name type="scientific">Syntrophaceticus schinkii</name>
    <dbReference type="NCBI Taxonomy" id="499207"/>
    <lineage>
        <taxon>Bacteria</taxon>
        <taxon>Bacillati</taxon>
        <taxon>Bacillota</taxon>
        <taxon>Clostridia</taxon>
        <taxon>Thermoanaerobacterales</taxon>
        <taxon>Thermoanaerobacterales Family III. Incertae Sedis</taxon>
        <taxon>Syntrophaceticus</taxon>
    </lineage>
</organism>
<sequence>MTSSMNLDVHSFSSLKYRSLWSIENYYMDTEETFEPYESGDCEQEARYDRLMYWLSAAGGGNWNSFVNACLALGIIDSSKKARNVFRRLKLLGHVECSEDGTRWHVCPLCLVLSANQKYYYLCGQRTPAIIDSISNLCTVQYDSQPLYEGPVCIKIDSEQVEELQKFQKKEDFIFTGQAALQLAKIIPDMDGWRMSLSFLDRLNLYNYTVERWFEDGYTSYEGALQNDDQYKTPRGLYRLTQNKGKYRHCMNLYFDESQQRWLKGDWYGLHFLDLYENAEPIHVGYTPEKQCVIIPKLQHWPYIYEKTLVLASGRLPAFTGKRTSLLYHSIPKILIDDLVYKIDAFLVGEQRCMIS</sequence>
<reference evidence="2" key="1">
    <citation type="submission" date="2015-01" db="EMBL/GenBank/DDBJ databases">
        <authorList>
            <person name="Manzoor Shahid"/>
            <person name="Zubair Saima"/>
        </authorList>
    </citation>
    <scope>NUCLEOTIDE SEQUENCE [LARGE SCALE GENOMIC DNA]</scope>
    <source>
        <strain evidence="2">Sp3</strain>
    </source>
</reference>